<dbReference type="InterPro" id="IPR050251">
    <property type="entry name" value="HpcH-HpaI_aldolase"/>
</dbReference>
<gene>
    <name evidence="5" type="ORF">JD108_17920</name>
    <name evidence="6" type="ORF">KDJ56_17860</name>
</gene>
<dbReference type="InterPro" id="IPR005000">
    <property type="entry name" value="Aldolase/citrate-lyase_domain"/>
</dbReference>
<reference evidence="6" key="2">
    <citation type="submission" date="2021-04" db="EMBL/GenBank/DDBJ databases">
        <title>Brevibacillus composti FJAT-54423, complete genome.</title>
        <authorList>
            <person name="Tang R."/>
        </authorList>
    </citation>
    <scope>NUCLEOTIDE SEQUENCE</scope>
    <source>
        <strain evidence="6">FJAT-54424</strain>
    </source>
</reference>
<dbReference type="PANTHER" id="PTHR30502">
    <property type="entry name" value="2-KETO-3-DEOXY-L-RHAMNONATE ALDOLASE"/>
    <property type="match status" value="1"/>
</dbReference>
<dbReference type="EMBL" id="CP066308">
    <property type="protein sequence ID" value="QQE73739.1"/>
    <property type="molecule type" value="Genomic_DNA"/>
</dbReference>
<dbReference type="SUPFAM" id="SSF51621">
    <property type="entry name" value="Phosphoenolpyruvate/pyruvate domain"/>
    <property type="match status" value="1"/>
</dbReference>
<evidence type="ECO:0000313" key="5">
    <source>
        <dbReference type="EMBL" id="QQE73739.1"/>
    </source>
</evidence>
<evidence type="ECO:0000256" key="3">
    <source>
        <dbReference type="ARBA" id="ARBA00023239"/>
    </source>
</evidence>
<evidence type="ECO:0000313" key="6">
    <source>
        <dbReference type="EMBL" id="QUO40822.1"/>
    </source>
</evidence>
<protein>
    <recommendedName>
        <fullName evidence="4">HpcH/HpaI aldolase/citrate lyase domain-containing protein</fullName>
    </recommendedName>
</protein>
<evidence type="ECO:0000313" key="7">
    <source>
        <dbReference type="Proteomes" id="UP000595847"/>
    </source>
</evidence>
<dbReference type="GO" id="GO:0046872">
    <property type="term" value="F:metal ion binding"/>
    <property type="evidence" value="ECO:0007669"/>
    <property type="project" value="UniProtKB-KW"/>
</dbReference>
<keyword evidence="3" id="KW-0456">Lyase</keyword>
<dbReference type="AlphaFoldDB" id="A0A7T5JN29"/>
<dbReference type="Proteomes" id="UP000595847">
    <property type="component" value="Chromosome"/>
</dbReference>
<dbReference type="Proteomes" id="UP000677234">
    <property type="component" value="Chromosome"/>
</dbReference>
<proteinExistence type="inferred from homology"/>
<evidence type="ECO:0000256" key="2">
    <source>
        <dbReference type="ARBA" id="ARBA00022723"/>
    </source>
</evidence>
<dbReference type="Gene3D" id="3.20.20.60">
    <property type="entry name" value="Phosphoenolpyruvate-binding domains"/>
    <property type="match status" value="1"/>
</dbReference>
<name>A0A7T5JN29_9BACL</name>
<accession>A0A7T5JN29</accession>
<sequence>MSSAARETAVLKRELSAGKPHVGIFSKAPSLELVEMIGLSGFDFIVIDMEHTTLTFHQVEQMVRAADLHGLHTIVRVPDAQASTILRALDLGATGIQVPQIHDAKDVTSVVQKAMYPPQGTRGVTYAHRAAKYGFAGGAQYMQKANERTTIAVHIETESAFRQVEDICKIDGLDVVFIGPLDLSIALQVSPDYLEGGLTGPVQTILDTCRRYGKQAGIAVNNEKEYRFALEQGIPYIVWGSDLAIFKQALTGIKQLQAQIESEK</sequence>
<evidence type="ECO:0000313" key="8">
    <source>
        <dbReference type="Proteomes" id="UP000677234"/>
    </source>
</evidence>
<dbReference type="KEGG" id="bcop:JD108_17920"/>
<organism evidence="5 7">
    <name type="scientific">Brevibacillus composti</name>
    <dbReference type="NCBI Taxonomy" id="2796470"/>
    <lineage>
        <taxon>Bacteria</taxon>
        <taxon>Bacillati</taxon>
        <taxon>Bacillota</taxon>
        <taxon>Bacilli</taxon>
        <taxon>Bacillales</taxon>
        <taxon>Paenibacillaceae</taxon>
        <taxon>Brevibacillus</taxon>
    </lineage>
</organism>
<dbReference type="GO" id="GO:0016832">
    <property type="term" value="F:aldehyde-lyase activity"/>
    <property type="evidence" value="ECO:0007669"/>
    <property type="project" value="TreeGrafter"/>
</dbReference>
<keyword evidence="8" id="KW-1185">Reference proteome</keyword>
<evidence type="ECO:0000256" key="1">
    <source>
        <dbReference type="ARBA" id="ARBA00005568"/>
    </source>
</evidence>
<evidence type="ECO:0000259" key="4">
    <source>
        <dbReference type="Pfam" id="PF03328"/>
    </source>
</evidence>
<dbReference type="InterPro" id="IPR015813">
    <property type="entry name" value="Pyrv/PenolPyrv_kinase-like_dom"/>
</dbReference>
<feature type="domain" description="HpcH/HpaI aldolase/citrate lyase" evidence="4">
    <location>
        <begin position="22"/>
        <end position="246"/>
    </location>
</feature>
<dbReference type="RefSeq" id="WP_198827341.1">
    <property type="nucleotide sequence ID" value="NZ_CP066308.1"/>
</dbReference>
<comment type="similarity">
    <text evidence="1">Belongs to the HpcH/HpaI aldolase family.</text>
</comment>
<dbReference type="Pfam" id="PF03328">
    <property type="entry name" value="HpcH_HpaI"/>
    <property type="match status" value="1"/>
</dbReference>
<reference evidence="5 7" key="1">
    <citation type="submission" date="2020-12" db="EMBL/GenBank/DDBJ databases">
        <title>strain FJAT-54423T represents a novel species of the genus Brevibacillus.</title>
        <authorList>
            <person name="Tang R."/>
        </authorList>
    </citation>
    <scope>NUCLEOTIDE SEQUENCE [LARGE SCALE GENOMIC DNA]</scope>
    <source>
        <strain evidence="5 7">FJAT-54423</strain>
    </source>
</reference>
<dbReference type="GO" id="GO:0005737">
    <property type="term" value="C:cytoplasm"/>
    <property type="evidence" value="ECO:0007669"/>
    <property type="project" value="TreeGrafter"/>
</dbReference>
<keyword evidence="2" id="KW-0479">Metal-binding</keyword>
<dbReference type="InterPro" id="IPR040442">
    <property type="entry name" value="Pyrv_kinase-like_dom_sf"/>
</dbReference>
<dbReference type="PANTHER" id="PTHR30502:SF0">
    <property type="entry name" value="PHOSPHOENOLPYRUVATE CARBOXYLASE FAMILY PROTEIN"/>
    <property type="match status" value="1"/>
</dbReference>
<dbReference type="EMBL" id="CP073708">
    <property type="protein sequence ID" value="QUO40822.1"/>
    <property type="molecule type" value="Genomic_DNA"/>
</dbReference>